<dbReference type="Pfam" id="PF07244">
    <property type="entry name" value="POTRA"/>
    <property type="match status" value="1"/>
</dbReference>
<dbReference type="InterPro" id="IPR010827">
    <property type="entry name" value="BamA/TamA_POTRA"/>
</dbReference>
<evidence type="ECO:0000256" key="1">
    <source>
        <dbReference type="ARBA" id="ARBA00004442"/>
    </source>
</evidence>
<dbReference type="GO" id="GO:0009279">
    <property type="term" value="C:cell outer membrane"/>
    <property type="evidence" value="ECO:0007669"/>
    <property type="project" value="UniProtKB-SubCell"/>
</dbReference>
<evidence type="ECO:0000256" key="2">
    <source>
        <dbReference type="ARBA" id="ARBA00010248"/>
    </source>
</evidence>
<feature type="domain" description="TamA POTRA" evidence="13">
    <location>
        <begin position="38"/>
        <end position="105"/>
    </location>
</feature>
<evidence type="ECO:0000256" key="5">
    <source>
        <dbReference type="ARBA" id="ARBA00022692"/>
    </source>
</evidence>
<dbReference type="Pfam" id="PF01103">
    <property type="entry name" value="Omp85"/>
    <property type="match status" value="1"/>
</dbReference>
<keyword evidence="7" id="KW-0472">Membrane</keyword>
<evidence type="ECO:0000313" key="15">
    <source>
        <dbReference type="Proteomes" id="UP000199058"/>
    </source>
</evidence>
<protein>
    <recommendedName>
        <fullName evidence="3">Translocation and assembly module subunit TamA</fullName>
    </recommendedName>
    <alternativeName>
        <fullName evidence="9">Autotransporter assembly factor TamA</fullName>
    </alternativeName>
</protein>
<dbReference type="InterPro" id="IPR000184">
    <property type="entry name" value="Bac_surfAg_D15"/>
</dbReference>
<keyword evidence="8" id="KW-0998">Cell outer membrane</keyword>
<evidence type="ECO:0000313" key="14">
    <source>
        <dbReference type="EMBL" id="SFC15021.1"/>
    </source>
</evidence>
<dbReference type="Pfam" id="PF17243">
    <property type="entry name" value="POTRA_TamA_1"/>
    <property type="match status" value="1"/>
</dbReference>
<dbReference type="GO" id="GO:0009306">
    <property type="term" value="P:protein secretion"/>
    <property type="evidence" value="ECO:0007669"/>
    <property type="project" value="TreeGrafter"/>
</dbReference>
<evidence type="ECO:0000259" key="11">
    <source>
        <dbReference type="Pfam" id="PF01103"/>
    </source>
</evidence>
<dbReference type="Proteomes" id="UP000199058">
    <property type="component" value="Unassembled WGS sequence"/>
</dbReference>
<feature type="domain" description="Bacterial surface antigen (D15)" evidence="11">
    <location>
        <begin position="374"/>
        <end position="580"/>
    </location>
</feature>
<keyword evidence="5" id="KW-0812">Transmembrane</keyword>
<evidence type="ECO:0000259" key="13">
    <source>
        <dbReference type="Pfam" id="PF17243"/>
    </source>
</evidence>
<evidence type="ECO:0000256" key="9">
    <source>
        <dbReference type="ARBA" id="ARBA00033063"/>
    </source>
</evidence>
<feature type="domain" description="POTRA" evidence="12">
    <location>
        <begin position="195"/>
        <end position="265"/>
    </location>
</feature>
<keyword evidence="6" id="KW-0732">Signal</keyword>
<proteinExistence type="inferred from homology"/>
<dbReference type="EMBL" id="FOLH01000003">
    <property type="protein sequence ID" value="SFC15021.1"/>
    <property type="molecule type" value="Genomic_DNA"/>
</dbReference>
<dbReference type="Gene3D" id="3.10.20.310">
    <property type="entry name" value="membrane protein fhac"/>
    <property type="match status" value="3"/>
</dbReference>
<dbReference type="Gene3D" id="2.40.160.50">
    <property type="entry name" value="membrane protein fhac: a member of the omp85/tpsb transporter family"/>
    <property type="match status" value="1"/>
</dbReference>
<sequence length="583" mass="66261">MWLRLLATNKAWLLGWGLLLLVLVVPRVGASNLELILEPENSAVRTNVEAYLGEVANRNTREMRRYARFARGEIEKALEALGYYNYQMELTVEEGDPARLRVVVETGEPVMLGYVSIGLVGEALQQPEFTLPSTAQLRRGQPLNHSHYESAKRHFRNQALTYGYFSSGFTVQELLIDPEVDIADITLHFDSGPRYRLGPVSFDHEGKLDEAFLQRFVRFVPGMPYSTQQLAELSRELRESGYFREVLVDADPDEVDEDLHVPVEVLVRARKPRTLNLGLGFSTDIGPRASAGWVQHWVNPRGLRRGVDTQVSEPQQSISGWYEFPLDPPMTDKLRISSSVENEYFNIQRSRRYGAAIQWFYRHSNNWERVLSLRGEREEFRVGEDDGATWLTLPGIGYGYFQGDRRVDPTRGYRLQIDVEGSRQDYFSDVDILQVTFLARGLTTLWDHHRFLARFRAGGTATNEFNRVPASLRFFAGGDQSVRGYGYQELAPEGSDGRLIGGRYLATAGLEYQYAFAERWRWAFFVDAGDAVLEPEDLQEPKVGVGTGIRWVSPVGPLRLDIAQGLDDDLGGWRIHFTLGPEI</sequence>
<dbReference type="PANTHER" id="PTHR12815:SF47">
    <property type="entry name" value="TRANSLOCATION AND ASSEMBLY MODULE SUBUNIT TAMA"/>
    <property type="match status" value="1"/>
</dbReference>
<evidence type="ECO:0000256" key="10">
    <source>
        <dbReference type="ARBA" id="ARBA00093548"/>
    </source>
</evidence>
<gene>
    <name evidence="14" type="ORF">SAMN05660443_1628</name>
</gene>
<evidence type="ECO:0000256" key="4">
    <source>
        <dbReference type="ARBA" id="ARBA00022452"/>
    </source>
</evidence>
<comment type="subunit">
    <text evidence="10">Interacts with TamB to form the translocation and assembly module (TAM).</text>
</comment>
<dbReference type="PANTHER" id="PTHR12815">
    <property type="entry name" value="SORTING AND ASSEMBLY MACHINERY SAMM50 PROTEIN FAMILY MEMBER"/>
    <property type="match status" value="1"/>
</dbReference>
<keyword evidence="4" id="KW-1134">Transmembrane beta strand</keyword>
<evidence type="ECO:0000256" key="3">
    <source>
        <dbReference type="ARBA" id="ARBA00015419"/>
    </source>
</evidence>
<dbReference type="STRING" id="1122252.SAMN05660443_1628"/>
<comment type="similarity">
    <text evidence="2">Belongs to the TamA family.</text>
</comment>
<evidence type="ECO:0000256" key="7">
    <source>
        <dbReference type="ARBA" id="ARBA00023136"/>
    </source>
</evidence>
<name>A0A1I1GU38_9GAMM</name>
<comment type="subcellular location">
    <subcellularLocation>
        <location evidence="1">Cell outer membrane</location>
    </subcellularLocation>
</comment>
<keyword evidence="15" id="KW-1185">Reference proteome</keyword>
<evidence type="ECO:0000259" key="12">
    <source>
        <dbReference type="Pfam" id="PF07244"/>
    </source>
</evidence>
<organism evidence="14 15">
    <name type="scientific">Marinospirillum celere</name>
    <dbReference type="NCBI Taxonomy" id="1122252"/>
    <lineage>
        <taxon>Bacteria</taxon>
        <taxon>Pseudomonadati</taxon>
        <taxon>Pseudomonadota</taxon>
        <taxon>Gammaproteobacteria</taxon>
        <taxon>Oceanospirillales</taxon>
        <taxon>Oceanospirillaceae</taxon>
        <taxon>Marinospirillum</taxon>
    </lineage>
</organism>
<dbReference type="InterPro" id="IPR035243">
    <property type="entry name" value="TamA_POTRA_Dom_1"/>
</dbReference>
<accession>A0A1I1GU38</accession>
<reference evidence="14 15" key="1">
    <citation type="submission" date="2016-10" db="EMBL/GenBank/DDBJ databases">
        <authorList>
            <person name="de Groot N.N."/>
        </authorList>
    </citation>
    <scope>NUCLEOTIDE SEQUENCE [LARGE SCALE GENOMIC DNA]</scope>
    <source>
        <strain evidence="14 15">DSM 18438</strain>
    </source>
</reference>
<evidence type="ECO:0000256" key="6">
    <source>
        <dbReference type="ARBA" id="ARBA00022729"/>
    </source>
</evidence>
<dbReference type="InterPro" id="IPR039910">
    <property type="entry name" value="D15-like"/>
</dbReference>
<dbReference type="GO" id="GO:0097347">
    <property type="term" value="C:TAM protein secretion complex"/>
    <property type="evidence" value="ECO:0007669"/>
    <property type="project" value="TreeGrafter"/>
</dbReference>
<evidence type="ECO:0000256" key="8">
    <source>
        <dbReference type="ARBA" id="ARBA00023237"/>
    </source>
</evidence>
<dbReference type="AlphaFoldDB" id="A0A1I1GU38"/>